<evidence type="ECO:0000256" key="3">
    <source>
        <dbReference type="ARBA" id="ARBA00023163"/>
    </source>
</evidence>
<dbReference type="PANTHER" id="PTHR43280:SF2">
    <property type="entry name" value="HTH-TYPE TRANSCRIPTIONAL REGULATOR EXSA"/>
    <property type="match status" value="1"/>
</dbReference>
<accession>A0ABW2DJ82</accession>
<dbReference type="Pfam" id="PF12833">
    <property type="entry name" value="HTH_18"/>
    <property type="match status" value="1"/>
</dbReference>
<feature type="transmembrane region" description="Helical" evidence="4">
    <location>
        <begin position="223"/>
        <end position="240"/>
    </location>
</feature>
<keyword evidence="4" id="KW-0472">Membrane</keyword>
<sequence length="384" mass="44202">MANEFIRFDLYAALLLAGTVQGFFLSFFFLSKKPHRQPYLQVLLSAWSFVLSCALLEIFLCYTGLMFHSLALVDFAEPCNFALGPLTYLLLRSFSGCSWSKRQWWHLAPFAFYFVYHIPFLLQPDTVKYQAYLHAYFPQSSQITQYHTTFNTDPLYLTEWVNELTLAHIALYVALSVLYMRRQRQAFSAYETWAKLLLYFYVAITALFLLVKLVFQEDLGDHFMAVFISAQLFFFTYKLLSGSAFFQPAVPEKALPLVKYEKSSMTQETKNALLTKLKLIETQKFHTQPSASLPTLAKQLHTSPHYLSQLLNECLGKSFFEYLAELRVEEAKAILIQQPNLKVEEVAELSGYLSKSAFTAAFKKTTGQTPGQYRKNEQPLSTTL</sequence>
<feature type="transmembrane region" description="Helical" evidence="4">
    <location>
        <begin position="12"/>
        <end position="30"/>
    </location>
</feature>
<keyword evidence="4" id="KW-1133">Transmembrane helix</keyword>
<dbReference type="EMBL" id="JBHSYQ010000003">
    <property type="protein sequence ID" value="MFC6997879.1"/>
    <property type="molecule type" value="Genomic_DNA"/>
</dbReference>
<evidence type="ECO:0000259" key="5">
    <source>
        <dbReference type="PROSITE" id="PS01124"/>
    </source>
</evidence>
<dbReference type="InterPro" id="IPR009057">
    <property type="entry name" value="Homeodomain-like_sf"/>
</dbReference>
<dbReference type="Gene3D" id="1.10.10.60">
    <property type="entry name" value="Homeodomain-like"/>
    <property type="match status" value="2"/>
</dbReference>
<evidence type="ECO:0000313" key="6">
    <source>
        <dbReference type="EMBL" id="MFC6997879.1"/>
    </source>
</evidence>
<dbReference type="PANTHER" id="PTHR43280">
    <property type="entry name" value="ARAC-FAMILY TRANSCRIPTIONAL REGULATOR"/>
    <property type="match status" value="1"/>
</dbReference>
<proteinExistence type="predicted"/>
<feature type="domain" description="HTH araC/xylS-type" evidence="5">
    <location>
        <begin position="277"/>
        <end position="376"/>
    </location>
</feature>
<feature type="transmembrane region" description="Helical" evidence="4">
    <location>
        <begin position="71"/>
        <end position="91"/>
    </location>
</feature>
<dbReference type="RefSeq" id="WP_066624963.1">
    <property type="nucleotide sequence ID" value="NZ_JBHSYQ010000003.1"/>
</dbReference>
<evidence type="ECO:0000256" key="1">
    <source>
        <dbReference type="ARBA" id="ARBA00023015"/>
    </source>
</evidence>
<evidence type="ECO:0000256" key="4">
    <source>
        <dbReference type="SAM" id="Phobius"/>
    </source>
</evidence>
<feature type="transmembrane region" description="Helical" evidence="4">
    <location>
        <begin position="42"/>
        <end position="65"/>
    </location>
</feature>
<comment type="caution">
    <text evidence="6">The sequence shown here is derived from an EMBL/GenBank/DDBJ whole genome shotgun (WGS) entry which is preliminary data.</text>
</comment>
<dbReference type="PROSITE" id="PS01124">
    <property type="entry name" value="HTH_ARAC_FAMILY_2"/>
    <property type="match status" value="1"/>
</dbReference>
<dbReference type="SMART" id="SM00342">
    <property type="entry name" value="HTH_ARAC"/>
    <property type="match status" value="1"/>
</dbReference>
<dbReference type="InterPro" id="IPR018062">
    <property type="entry name" value="HTH_AraC-typ_CS"/>
</dbReference>
<keyword evidence="4" id="KW-0812">Transmembrane</keyword>
<reference evidence="7" key="1">
    <citation type="journal article" date="2019" name="Int. J. Syst. Evol. Microbiol.">
        <title>The Global Catalogue of Microorganisms (GCM) 10K type strain sequencing project: providing services to taxonomists for standard genome sequencing and annotation.</title>
        <authorList>
            <consortium name="The Broad Institute Genomics Platform"/>
            <consortium name="The Broad Institute Genome Sequencing Center for Infectious Disease"/>
            <person name="Wu L."/>
            <person name="Ma J."/>
        </authorList>
    </citation>
    <scope>NUCLEOTIDE SEQUENCE [LARGE SCALE GENOMIC DNA]</scope>
    <source>
        <strain evidence="7">CGMCC 4.7393</strain>
    </source>
</reference>
<keyword evidence="3" id="KW-0804">Transcription</keyword>
<dbReference type="PRINTS" id="PR00032">
    <property type="entry name" value="HTHARAC"/>
</dbReference>
<organism evidence="6 7">
    <name type="scientific">Rufibacter roseus</name>
    <dbReference type="NCBI Taxonomy" id="1567108"/>
    <lineage>
        <taxon>Bacteria</taxon>
        <taxon>Pseudomonadati</taxon>
        <taxon>Bacteroidota</taxon>
        <taxon>Cytophagia</taxon>
        <taxon>Cytophagales</taxon>
        <taxon>Hymenobacteraceae</taxon>
        <taxon>Rufibacter</taxon>
    </lineage>
</organism>
<dbReference type="InterPro" id="IPR018060">
    <property type="entry name" value="HTH_AraC"/>
</dbReference>
<dbReference type="PROSITE" id="PS00041">
    <property type="entry name" value="HTH_ARAC_FAMILY_1"/>
    <property type="match status" value="1"/>
</dbReference>
<name>A0ABW2DJ82_9BACT</name>
<dbReference type="SUPFAM" id="SSF46689">
    <property type="entry name" value="Homeodomain-like"/>
    <property type="match status" value="1"/>
</dbReference>
<feature type="transmembrane region" description="Helical" evidence="4">
    <location>
        <begin position="103"/>
        <end position="122"/>
    </location>
</feature>
<keyword evidence="7" id="KW-1185">Reference proteome</keyword>
<dbReference type="InterPro" id="IPR020449">
    <property type="entry name" value="Tscrpt_reg_AraC-type_HTH"/>
</dbReference>
<dbReference type="Proteomes" id="UP001596405">
    <property type="component" value="Unassembled WGS sequence"/>
</dbReference>
<evidence type="ECO:0000256" key="2">
    <source>
        <dbReference type="ARBA" id="ARBA00023125"/>
    </source>
</evidence>
<keyword evidence="1" id="KW-0805">Transcription regulation</keyword>
<evidence type="ECO:0000313" key="7">
    <source>
        <dbReference type="Proteomes" id="UP001596405"/>
    </source>
</evidence>
<feature type="transmembrane region" description="Helical" evidence="4">
    <location>
        <begin position="160"/>
        <end position="180"/>
    </location>
</feature>
<gene>
    <name evidence="6" type="ORF">ACFQHR_09585</name>
</gene>
<protein>
    <submittedName>
        <fullName evidence="6">Helix-turn-helix domain-containing protein</fullName>
    </submittedName>
</protein>
<keyword evidence="2" id="KW-0238">DNA-binding</keyword>
<feature type="transmembrane region" description="Helical" evidence="4">
    <location>
        <begin position="192"/>
        <end position="211"/>
    </location>
</feature>